<keyword evidence="1" id="KW-0812">Transmembrane</keyword>
<proteinExistence type="predicted"/>
<feature type="transmembrane region" description="Helical" evidence="1">
    <location>
        <begin position="21"/>
        <end position="42"/>
    </location>
</feature>
<keyword evidence="1" id="KW-1133">Transmembrane helix</keyword>
<evidence type="ECO:0000313" key="2">
    <source>
        <dbReference type="EMBL" id="CAB4592459.1"/>
    </source>
</evidence>
<evidence type="ECO:0000256" key="1">
    <source>
        <dbReference type="SAM" id="Phobius"/>
    </source>
</evidence>
<reference evidence="2" key="1">
    <citation type="submission" date="2020-05" db="EMBL/GenBank/DDBJ databases">
        <authorList>
            <person name="Chiriac C."/>
            <person name="Salcher M."/>
            <person name="Ghai R."/>
            <person name="Kavagutti S V."/>
        </authorList>
    </citation>
    <scope>NUCLEOTIDE SEQUENCE</scope>
</reference>
<dbReference type="EMBL" id="CAEZUE010000065">
    <property type="protein sequence ID" value="CAB4592459.1"/>
    <property type="molecule type" value="Genomic_DNA"/>
</dbReference>
<name>A0A6J6FXL7_9ZZZZ</name>
<keyword evidence="1" id="KW-0472">Membrane</keyword>
<dbReference type="AlphaFoldDB" id="A0A6J6FXL7"/>
<accession>A0A6J6FXL7</accession>
<gene>
    <name evidence="2" type="ORF">UFOPK1788_00606</name>
</gene>
<protein>
    <submittedName>
        <fullName evidence="2">Unannotated protein</fullName>
    </submittedName>
</protein>
<organism evidence="2">
    <name type="scientific">freshwater metagenome</name>
    <dbReference type="NCBI Taxonomy" id="449393"/>
    <lineage>
        <taxon>unclassified sequences</taxon>
        <taxon>metagenomes</taxon>
        <taxon>ecological metagenomes</taxon>
    </lineage>
</organism>
<sequence length="191" mass="19935">MSWILEPRGPLPANVYHVRRLITVAILGGVLVGLGGIASALFGGGNSTNPAATPGSTSGAIPECDPSQINIFAVTDHASYGEGEKPKFSMTITNNSDAVCTVQAGTDKQKYVVTSGSDTIWDSTVCQKDPAPFVQEFQAKESITTNPLEWGVARSDNCDNGTPAVGGGASYQLTVHLGDIVSAETAQFLLY</sequence>